<dbReference type="EC" id="5.6.2.4" evidence="12"/>
<evidence type="ECO:0000256" key="11">
    <source>
        <dbReference type="ARBA" id="ARBA00034617"/>
    </source>
</evidence>
<evidence type="ECO:0000256" key="6">
    <source>
        <dbReference type="ARBA" id="ARBA00022839"/>
    </source>
</evidence>
<evidence type="ECO:0000256" key="9">
    <source>
        <dbReference type="ARBA" id="ARBA00023204"/>
    </source>
</evidence>
<evidence type="ECO:0000256" key="7">
    <source>
        <dbReference type="ARBA" id="ARBA00022840"/>
    </source>
</evidence>
<dbReference type="Pfam" id="PF00580">
    <property type="entry name" value="UvrD-helicase"/>
    <property type="match status" value="1"/>
</dbReference>
<comment type="catalytic activity">
    <reaction evidence="11">
        <text>Couples ATP hydrolysis with the unwinding of duplex DNA by translocating in the 3'-5' direction.</text>
        <dbReference type="EC" id="5.6.2.4"/>
    </reaction>
</comment>
<evidence type="ECO:0000313" key="19">
    <source>
        <dbReference type="EMBL" id="GAA5523684.1"/>
    </source>
</evidence>
<dbReference type="InterPro" id="IPR011604">
    <property type="entry name" value="PDDEXK-like_dom_sf"/>
</dbReference>
<dbReference type="RefSeq" id="WP_345548027.1">
    <property type="nucleotide sequence ID" value="NZ_BAABRT010000001.1"/>
</dbReference>
<dbReference type="InterPro" id="IPR027417">
    <property type="entry name" value="P-loop_NTPase"/>
</dbReference>
<dbReference type="Proteomes" id="UP001408594">
    <property type="component" value="Unassembled WGS sequence"/>
</dbReference>
<evidence type="ECO:0000256" key="2">
    <source>
        <dbReference type="ARBA" id="ARBA00022741"/>
    </source>
</evidence>
<evidence type="ECO:0000313" key="20">
    <source>
        <dbReference type="Proteomes" id="UP001408594"/>
    </source>
</evidence>
<keyword evidence="20" id="KW-1185">Reference proteome</keyword>
<evidence type="ECO:0000256" key="3">
    <source>
        <dbReference type="ARBA" id="ARBA00022763"/>
    </source>
</evidence>
<organism evidence="19 20">
    <name type="scientific">Microbulbifer aestuariivivens</name>
    <dbReference type="NCBI Taxonomy" id="1908308"/>
    <lineage>
        <taxon>Bacteria</taxon>
        <taxon>Pseudomonadati</taxon>
        <taxon>Pseudomonadota</taxon>
        <taxon>Gammaproteobacteria</taxon>
        <taxon>Cellvibrionales</taxon>
        <taxon>Microbulbiferaceae</taxon>
        <taxon>Microbulbifer</taxon>
    </lineage>
</organism>
<dbReference type="InterPro" id="IPR014016">
    <property type="entry name" value="UvrD-like_ATP-bd"/>
</dbReference>
<keyword evidence="1" id="KW-0540">Nuclease</keyword>
<dbReference type="SUPFAM" id="SSF52540">
    <property type="entry name" value="P-loop containing nucleoside triphosphate hydrolases"/>
    <property type="match status" value="1"/>
</dbReference>
<protein>
    <recommendedName>
        <fullName evidence="12">DNA 3'-5' helicase</fullName>
        <ecNumber evidence="12">5.6.2.4</ecNumber>
    </recommendedName>
    <alternativeName>
        <fullName evidence="13">DNA 3'-5' helicase II</fullName>
    </alternativeName>
</protein>
<evidence type="ECO:0000256" key="13">
    <source>
        <dbReference type="ARBA" id="ARBA00034923"/>
    </source>
</evidence>
<keyword evidence="4 15" id="KW-0378">Hydrolase</keyword>
<name>A0ABP9WKG1_9GAMM</name>
<evidence type="ECO:0000256" key="4">
    <source>
        <dbReference type="ARBA" id="ARBA00022801"/>
    </source>
</evidence>
<keyword evidence="7 15" id="KW-0067">ATP-binding</keyword>
<evidence type="ECO:0000256" key="14">
    <source>
        <dbReference type="ARBA" id="ARBA00048988"/>
    </source>
</evidence>
<evidence type="ECO:0000259" key="18">
    <source>
        <dbReference type="PROSITE" id="PS51217"/>
    </source>
</evidence>
<keyword evidence="3" id="KW-0227">DNA damage</keyword>
<keyword evidence="10" id="KW-0413">Isomerase</keyword>
<comment type="caution">
    <text evidence="19">The sequence shown here is derived from an EMBL/GenBank/DDBJ whole genome shotgun (WGS) entry which is preliminary data.</text>
</comment>
<feature type="binding site" evidence="15">
    <location>
        <begin position="39"/>
        <end position="46"/>
    </location>
    <ligand>
        <name>ATP</name>
        <dbReference type="ChEBI" id="CHEBI:30616"/>
    </ligand>
</feature>
<evidence type="ECO:0000256" key="12">
    <source>
        <dbReference type="ARBA" id="ARBA00034808"/>
    </source>
</evidence>
<dbReference type="InterPro" id="IPR014017">
    <property type="entry name" value="DNA_helicase_UvrD-like_C"/>
</dbReference>
<gene>
    <name evidence="19" type="primary">recB</name>
    <name evidence="19" type="ORF">Maes01_00233</name>
</gene>
<dbReference type="InterPro" id="IPR000212">
    <property type="entry name" value="DNA_helicase_UvrD/REP"/>
</dbReference>
<evidence type="ECO:0000256" key="15">
    <source>
        <dbReference type="PROSITE-ProRule" id="PRU00560"/>
    </source>
</evidence>
<keyword evidence="6" id="KW-0269">Exonuclease</keyword>
<accession>A0ABP9WKG1</accession>
<keyword evidence="8" id="KW-0238">DNA-binding</keyword>
<feature type="region of interest" description="Disordered" evidence="16">
    <location>
        <begin position="1007"/>
        <end position="1034"/>
    </location>
</feature>
<dbReference type="Gene3D" id="3.90.320.10">
    <property type="match status" value="1"/>
</dbReference>
<evidence type="ECO:0000256" key="5">
    <source>
        <dbReference type="ARBA" id="ARBA00022806"/>
    </source>
</evidence>
<evidence type="ECO:0000256" key="1">
    <source>
        <dbReference type="ARBA" id="ARBA00022722"/>
    </source>
</evidence>
<feature type="domain" description="UvrD-like helicase ATP-binding" evidence="17">
    <location>
        <begin position="18"/>
        <end position="510"/>
    </location>
</feature>
<dbReference type="Gene3D" id="3.40.50.300">
    <property type="entry name" value="P-loop containing nucleotide triphosphate hydrolases"/>
    <property type="match status" value="4"/>
</dbReference>
<evidence type="ECO:0000259" key="17">
    <source>
        <dbReference type="PROSITE" id="PS51198"/>
    </source>
</evidence>
<dbReference type="EMBL" id="BAABRT010000001">
    <property type="protein sequence ID" value="GAA5523684.1"/>
    <property type="molecule type" value="Genomic_DNA"/>
</dbReference>
<dbReference type="PANTHER" id="PTHR11070:SF2">
    <property type="entry name" value="ATP-DEPENDENT DNA HELICASE SRS2"/>
    <property type="match status" value="1"/>
</dbReference>
<sequence length="1184" mass="132020">MTTEEPVIENAGIKQTASPVDAAARATALDISRSFAVSAPAGSGKTGLLTQRVLKLLAHCQQPEEVLAITFTRKAAGEMRERLLHALLQARDEPRPDNPHDAVTWDLARALLEQDQRHNWQLLQAPQRLRFQTIDGLCRSLASQLPIDSGLGAPGEPLEQSSIAFELSVSKLLEGLDAEQPDSALARLLLHLDNDLGQLNKLLQTLLEKREQWLAQLLGVGHEESRDYFHQVIDELVAENLQALQTALGSYAGELCELAAYAGQNLQRENPAHPLCRWAERSGLPATASPGLPDWLALTELLVTSTGDLRKAGGLNKRLGFISPAKKDPDYDRAQEYKARMKALLAELAGEDELLTAITEVRQLPSALQEGQWQLLQAMAEVLPRLVAQLKLVFQQLGATDYTEVAQAALIALGSSDAPTDLALKLDIQIQHILVDEFQDTSQLQLQLLEKLTAGWQPGDGRTLFIVGDGMQSCYGFRNANVGIFLDARARGIGEVRLTPLDLQVNFRSDRAVVDWVNHTFKQAFPARDNIGRGAVRYLESVAFREGKPQGGPAVQFYGCIDDPERHREAEQAARLVRELSAAEPQARIAILVRKKRHLAQILPALDAAGLAYQAPELAPLASKMAIIDLLSLTRALLDPSDRLSWLAVLRAPWCGLCWADLHCLANWDNAELHAGDAAVRPLLHSLANREQVSGLSEDGRERLNRIAPLLLDAWHGRGRKPLRIWIEGLWLALGGPACVAREELDNVTDYLRLLERYDQGGQISDWTAFQLALEQLFARPGQEARVQVMTIHKSKGLEFEHVLIPGLDQGGKPGGDQLLRWADWLNSRGETRFLLAPKSARGDRDPLFDFLKFDNNERERLEGTRLLYVGCTRAIHSLHLLACLEREEKKPGLKSPGSASLLAGIWPAIHEEHDWCHWLENENDSIETTTAASQASRDYFLHLDNQWQPQQLPEVQRLAPYRMPDYQAQDQKDTGEPNLPELGKVAQRWFRHAGTVAHETLATIAQGGAERGAESHTESSPVNAAGSDADRGIEPWDNNRIAAQVPLWQARLRQLGLSGSALASATQQVQQAVHNALHCPHGRWLLDNRHRESACELELHSGGRQLRRFIIDRTFIDENNVRWIVDYKTAEPADGQSREAFIAEQVEHYRGQLENYRRLFFERGEKKIRCALYFPLVQEFVEL</sequence>
<reference evidence="19 20" key="1">
    <citation type="submission" date="2024-02" db="EMBL/GenBank/DDBJ databases">
        <title>Microbulbifer aestuariivivens NBRC 112533.</title>
        <authorList>
            <person name="Ichikawa N."/>
            <person name="Katano-Makiyama Y."/>
            <person name="Hidaka K."/>
        </authorList>
    </citation>
    <scope>NUCLEOTIDE SEQUENCE [LARGE SCALE GENOMIC DNA]</scope>
    <source>
        <strain evidence="19 20">NBRC 112533</strain>
    </source>
</reference>
<comment type="catalytic activity">
    <reaction evidence="14">
        <text>ATP + H2O = ADP + phosphate + H(+)</text>
        <dbReference type="Rhea" id="RHEA:13065"/>
        <dbReference type="ChEBI" id="CHEBI:15377"/>
        <dbReference type="ChEBI" id="CHEBI:15378"/>
        <dbReference type="ChEBI" id="CHEBI:30616"/>
        <dbReference type="ChEBI" id="CHEBI:43474"/>
        <dbReference type="ChEBI" id="CHEBI:456216"/>
        <dbReference type="EC" id="5.6.2.4"/>
    </reaction>
</comment>
<dbReference type="Pfam" id="PF13361">
    <property type="entry name" value="UvrD_C"/>
    <property type="match status" value="2"/>
</dbReference>
<dbReference type="PROSITE" id="PS51217">
    <property type="entry name" value="UVRD_HELICASE_CTER"/>
    <property type="match status" value="1"/>
</dbReference>
<feature type="domain" description="UvrD-like helicase C-terminal" evidence="18">
    <location>
        <begin position="522"/>
        <end position="797"/>
    </location>
</feature>
<keyword evidence="2 15" id="KW-0547">Nucleotide-binding</keyword>
<evidence type="ECO:0000256" key="8">
    <source>
        <dbReference type="ARBA" id="ARBA00023125"/>
    </source>
</evidence>
<keyword evidence="5 15" id="KW-0347">Helicase</keyword>
<evidence type="ECO:0000256" key="16">
    <source>
        <dbReference type="SAM" id="MobiDB-lite"/>
    </source>
</evidence>
<keyword evidence="9" id="KW-0234">DNA repair</keyword>
<evidence type="ECO:0000256" key="10">
    <source>
        <dbReference type="ARBA" id="ARBA00023235"/>
    </source>
</evidence>
<dbReference type="PROSITE" id="PS51198">
    <property type="entry name" value="UVRD_HELICASE_ATP_BIND"/>
    <property type="match status" value="1"/>
</dbReference>
<dbReference type="PANTHER" id="PTHR11070">
    <property type="entry name" value="UVRD / RECB / PCRA DNA HELICASE FAMILY MEMBER"/>
    <property type="match status" value="1"/>
</dbReference>
<proteinExistence type="predicted"/>